<keyword evidence="6 8" id="KW-1133">Transmembrane helix</keyword>
<reference evidence="10" key="1">
    <citation type="submission" date="2022-02" db="EMBL/GenBank/DDBJ databases">
        <authorList>
            <person name="Henning P.M."/>
            <person name="McCubbin A.G."/>
            <person name="Shore J.S."/>
        </authorList>
    </citation>
    <scope>NUCLEOTIDE SEQUENCE</scope>
    <source>
        <strain evidence="10">F60SS</strain>
        <tissue evidence="10">Leaves</tissue>
    </source>
</reference>
<reference evidence="10" key="2">
    <citation type="journal article" date="2023" name="Plants (Basel)">
        <title>Annotation of the Turnera subulata (Passifloraceae) Draft Genome Reveals the S-Locus Evolved after the Divergence of Turneroideae from Passifloroideae in a Stepwise Manner.</title>
        <authorList>
            <person name="Henning P.M."/>
            <person name="Roalson E.H."/>
            <person name="Mir W."/>
            <person name="McCubbin A.G."/>
            <person name="Shore J.S."/>
        </authorList>
    </citation>
    <scope>NUCLEOTIDE SEQUENCE</scope>
    <source>
        <strain evidence="10">F60SS</strain>
    </source>
</reference>
<dbReference type="EMBL" id="JAKUCV010007309">
    <property type="protein sequence ID" value="KAJ4823976.1"/>
    <property type="molecule type" value="Genomic_DNA"/>
</dbReference>
<comment type="caution">
    <text evidence="10">The sequence shown here is derived from an EMBL/GenBank/DDBJ whole genome shotgun (WGS) entry which is preliminary data.</text>
</comment>
<evidence type="ECO:0000256" key="4">
    <source>
        <dbReference type="ARBA" id="ARBA00022729"/>
    </source>
</evidence>
<dbReference type="GO" id="GO:0016020">
    <property type="term" value="C:membrane"/>
    <property type="evidence" value="ECO:0007669"/>
    <property type="project" value="UniProtKB-SubCell"/>
</dbReference>
<dbReference type="InterPro" id="IPR032675">
    <property type="entry name" value="LRR_dom_sf"/>
</dbReference>
<feature type="non-terminal residue" evidence="10">
    <location>
        <position position="1"/>
    </location>
</feature>
<dbReference type="FunFam" id="3.80.10.10:FF:000129">
    <property type="entry name" value="Leucine-rich repeat receptor-like kinase"/>
    <property type="match status" value="1"/>
</dbReference>
<evidence type="ECO:0000256" key="6">
    <source>
        <dbReference type="ARBA" id="ARBA00022989"/>
    </source>
</evidence>
<evidence type="ECO:0000256" key="5">
    <source>
        <dbReference type="ARBA" id="ARBA00022737"/>
    </source>
</evidence>
<evidence type="ECO:0000313" key="11">
    <source>
        <dbReference type="Proteomes" id="UP001141552"/>
    </source>
</evidence>
<evidence type="ECO:0000256" key="3">
    <source>
        <dbReference type="ARBA" id="ARBA00022692"/>
    </source>
</evidence>
<evidence type="ECO:0000256" key="1">
    <source>
        <dbReference type="ARBA" id="ARBA00004167"/>
    </source>
</evidence>
<accession>A0A9Q0F2U2</accession>
<evidence type="ECO:0000313" key="10">
    <source>
        <dbReference type="EMBL" id="KAJ4823976.1"/>
    </source>
</evidence>
<dbReference type="AlphaFoldDB" id="A0A9Q0F2U2"/>
<evidence type="ECO:0000259" key="9">
    <source>
        <dbReference type="Pfam" id="PF12819"/>
    </source>
</evidence>
<feature type="domain" description="Malectin-like" evidence="9">
    <location>
        <begin position="6"/>
        <end position="314"/>
    </location>
</feature>
<dbReference type="Pfam" id="PF13855">
    <property type="entry name" value="LRR_8"/>
    <property type="match status" value="1"/>
</dbReference>
<keyword evidence="7 8" id="KW-0472">Membrane</keyword>
<dbReference type="InterPro" id="IPR024788">
    <property type="entry name" value="Malectin-like_Carb-bd_dom"/>
</dbReference>
<dbReference type="Proteomes" id="UP001141552">
    <property type="component" value="Unassembled WGS sequence"/>
</dbReference>
<dbReference type="SUPFAM" id="SSF52058">
    <property type="entry name" value="L domain-like"/>
    <property type="match status" value="1"/>
</dbReference>
<feature type="transmembrane region" description="Helical" evidence="8">
    <location>
        <begin position="482"/>
        <end position="505"/>
    </location>
</feature>
<name>A0A9Q0F2U2_9ROSI</name>
<gene>
    <name evidence="10" type="ORF">Tsubulata_047415</name>
</gene>
<comment type="subcellular location">
    <subcellularLocation>
        <location evidence="1">Membrane</location>
        <topology evidence="1">Single-pass membrane protein</topology>
    </subcellularLocation>
</comment>
<sequence>MLITPTSTGITYLPDSSFISTGVSHSVSPEFKTFAAGRQQENLRSFPEGERNCYKVGVKRGTKYLIRAIFMYGNYDGRNILPQFDLHLGPDKWVTMDVTNATTNTFKDIIHVPTKNYVHVCLVNTGSGTPFISALELRPLNNNSYVSAAAALALLLRCDMGSTTSETLRYPADVHDRVWVPYHMVKLEDISTSQKIDMVSQNNYQPPSIVMSTASTPKTASEPLEFSVDIEDPNLQVYFYVHFAEIAQPRTNQSRQFNITINGKFWYGPVVPDYLYTTTVYSRGPWIGGKFDFSLFKVGGSTLPPLINAIEVYYAVELSQSRTDQTDVDTVENIKSLYGIRRNWQGDPCAPRAYMWDGLDCTYRDSDTSRITSFLLSVNGNIEHWLRNLSSYGLTGEITNYIADLTLLQSLDLSNNSLNGSVPDFLSRLPSLKVLNLSGNKLTGSVPLGLIERSKQNSLDLRLGGNPNLCTSGSCKKKHKTAVAVVASVAAVVIIIVFVAAAILWNIKRRKQKVLLAQEKDANDNKTYKSMEQKNRCFTKAEVL</sequence>
<dbReference type="OrthoDB" id="1658010at2759"/>
<evidence type="ECO:0000256" key="2">
    <source>
        <dbReference type="ARBA" id="ARBA00022614"/>
    </source>
</evidence>
<proteinExistence type="predicted"/>
<dbReference type="Pfam" id="PF12819">
    <property type="entry name" value="Malectin_like"/>
    <property type="match status" value="1"/>
</dbReference>
<evidence type="ECO:0000256" key="8">
    <source>
        <dbReference type="SAM" id="Phobius"/>
    </source>
</evidence>
<dbReference type="PANTHER" id="PTHR45631">
    <property type="entry name" value="OS07G0107800 PROTEIN-RELATED"/>
    <property type="match status" value="1"/>
</dbReference>
<dbReference type="PANTHER" id="PTHR45631:SF202">
    <property type="entry name" value="SENESCENCE-INDUCED RECEPTOR-LIKE SERINE_THREONINE-PROTEIN KINASE"/>
    <property type="match status" value="1"/>
</dbReference>
<organism evidence="10 11">
    <name type="scientific">Turnera subulata</name>
    <dbReference type="NCBI Taxonomy" id="218843"/>
    <lineage>
        <taxon>Eukaryota</taxon>
        <taxon>Viridiplantae</taxon>
        <taxon>Streptophyta</taxon>
        <taxon>Embryophyta</taxon>
        <taxon>Tracheophyta</taxon>
        <taxon>Spermatophyta</taxon>
        <taxon>Magnoliopsida</taxon>
        <taxon>eudicotyledons</taxon>
        <taxon>Gunneridae</taxon>
        <taxon>Pentapetalae</taxon>
        <taxon>rosids</taxon>
        <taxon>fabids</taxon>
        <taxon>Malpighiales</taxon>
        <taxon>Passifloraceae</taxon>
        <taxon>Turnera</taxon>
    </lineage>
</organism>
<keyword evidence="11" id="KW-1185">Reference proteome</keyword>
<keyword evidence="3 8" id="KW-0812">Transmembrane</keyword>
<keyword evidence="4" id="KW-0732">Signal</keyword>
<dbReference type="PRINTS" id="PR00019">
    <property type="entry name" value="LEURICHRPT"/>
</dbReference>
<dbReference type="Gene3D" id="3.80.10.10">
    <property type="entry name" value="Ribonuclease Inhibitor"/>
    <property type="match status" value="1"/>
</dbReference>
<keyword evidence="5" id="KW-0677">Repeat</keyword>
<evidence type="ECO:0000256" key="7">
    <source>
        <dbReference type="ARBA" id="ARBA00023136"/>
    </source>
</evidence>
<keyword evidence="2" id="KW-0433">Leucine-rich repeat</keyword>
<dbReference type="InterPro" id="IPR001611">
    <property type="entry name" value="Leu-rich_rpt"/>
</dbReference>
<protein>
    <recommendedName>
        <fullName evidence="9">Malectin-like domain-containing protein</fullName>
    </recommendedName>
</protein>